<dbReference type="Proteomes" id="UP001273166">
    <property type="component" value="Unassembled WGS sequence"/>
</dbReference>
<name>A0AAJ0GY93_9PEZI</name>
<gene>
    <name evidence="2" type="ORF">B0T15DRAFT_565571</name>
</gene>
<dbReference type="RefSeq" id="XP_062724161.1">
    <property type="nucleotide sequence ID" value="XM_062870671.1"/>
</dbReference>
<organism evidence="2 3">
    <name type="scientific">Chaetomium strumarium</name>
    <dbReference type="NCBI Taxonomy" id="1170767"/>
    <lineage>
        <taxon>Eukaryota</taxon>
        <taxon>Fungi</taxon>
        <taxon>Dikarya</taxon>
        <taxon>Ascomycota</taxon>
        <taxon>Pezizomycotina</taxon>
        <taxon>Sordariomycetes</taxon>
        <taxon>Sordariomycetidae</taxon>
        <taxon>Sordariales</taxon>
        <taxon>Chaetomiaceae</taxon>
        <taxon>Chaetomium</taxon>
    </lineage>
</organism>
<keyword evidence="3" id="KW-1185">Reference proteome</keyword>
<feature type="region of interest" description="Disordered" evidence="1">
    <location>
        <begin position="321"/>
        <end position="346"/>
    </location>
</feature>
<reference evidence="2" key="2">
    <citation type="submission" date="2023-06" db="EMBL/GenBank/DDBJ databases">
        <authorList>
            <consortium name="Lawrence Berkeley National Laboratory"/>
            <person name="Mondo S.J."/>
            <person name="Hensen N."/>
            <person name="Bonometti L."/>
            <person name="Westerberg I."/>
            <person name="Brannstrom I.O."/>
            <person name="Guillou S."/>
            <person name="Cros-Aarteil S."/>
            <person name="Calhoun S."/>
            <person name="Haridas S."/>
            <person name="Kuo A."/>
            <person name="Pangilinan J."/>
            <person name="Riley R."/>
            <person name="Labutti K."/>
            <person name="Andreopoulos B."/>
            <person name="Lipzen A."/>
            <person name="Chen C."/>
            <person name="Yanf M."/>
            <person name="Daum C."/>
            <person name="Ng V."/>
            <person name="Clum A."/>
            <person name="Steindorff A."/>
            <person name="Ohm R."/>
            <person name="Martin F."/>
            <person name="Silar P."/>
            <person name="Natvig D."/>
            <person name="Lalanne C."/>
            <person name="Gautier V."/>
            <person name="Ament-Velasquez S.L."/>
            <person name="Kruys A."/>
            <person name="Hutchinson M.I."/>
            <person name="Powell A.J."/>
            <person name="Barry K."/>
            <person name="Miller A.N."/>
            <person name="Grigoriev I.V."/>
            <person name="Debuchy R."/>
            <person name="Gladieux P."/>
            <person name="Thoren M.H."/>
            <person name="Johannesson H."/>
        </authorList>
    </citation>
    <scope>NUCLEOTIDE SEQUENCE</scope>
    <source>
        <strain evidence="2">CBS 333.67</strain>
    </source>
</reference>
<reference evidence="2" key="1">
    <citation type="journal article" date="2023" name="Mol. Phylogenet. Evol.">
        <title>Genome-scale phylogeny and comparative genomics of the fungal order Sordariales.</title>
        <authorList>
            <person name="Hensen N."/>
            <person name="Bonometti L."/>
            <person name="Westerberg I."/>
            <person name="Brannstrom I.O."/>
            <person name="Guillou S."/>
            <person name="Cros-Aarteil S."/>
            <person name="Calhoun S."/>
            <person name="Haridas S."/>
            <person name="Kuo A."/>
            <person name="Mondo S."/>
            <person name="Pangilinan J."/>
            <person name="Riley R."/>
            <person name="LaButti K."/>
            <person name="Andreopoulos B."/>
            <person name="Lipzen A."/>
            <person name="Chen C."/>
            <person name="Yan M."/>
            <person name="Daum C."/>
            <person name="Ng V."/>
            <person name="Clum A."/>
            <person name="Steindorff A."/>
            <person name="Ohm R.A."/>
            <person name="Martin F."/>
            <person name="Silar P."/>
            <person name="Natvig D.O."/>
            <person name="Lalanne C."/>
            <person name="Gautier V."/>
            <person name="Ament-Velasquez S.L."/>
            <person name="Kruys A."/>
            <person name="Hutchinson M.I."/>
            <person name="Powell A.J."/>
            <person name="Barry K."/>
            <person name="Miller A.N."/>
            <person name="Grigoriev I.V."/>
            <person name="Debuchy R."/>
            <person name="Gladieux P."/>
            <person name="Hiltunen Thoren M."/>
            <person name="Johannesson H."/>
        </authorList>
    </citation>
    <scope>NUCLEOTIDE SEQUENCE</scope>
    <source>
        <strain evidence="2">CBS 333.67</strain>
    </source>
</reference>
<dbReference type="GeneID" id="87889500"/>
<evidence type="ECO:0000313" key="3">
    <source>
        <dbReference type="Proteomes" id="UP001273166"/>
    </source>
</evidence>
<evidence type="ECO:0000256" key="1">
    <source>
        <dbReference type="SAM" id="MobiDB-lite"/>
    </source>
</evidence>
<sequence length="462" mass="51961">MDRLPVEITANIITYFIADVRGSYDSDMGSDGGPAPSLAPYASVSRVWQHCVEAVTFAHITLTLERLASPLAAQALTPERLYRFVRSVHVDVLLPLYDERARHRIEDDADKAANDAVFTDVVRKVFALLSSASASGMGVQQLVVADVATTDYRPKIELSLTARCLSDTKQPEARYVTNIRYEGSYLELRPAAGESVEDVANRLPEVHCIPKFHMSGLEKVDWELCDNERRDAGLRKRLRAEFAETLPMLPSSLRDFKLRLALHKLSQRLVCFTLVAEVGREAIWPSGPAVLNHRHVPFWPIISRYSIDPGAIAPSGEWRFRQRTGGSADSEDEIDSPDSDYSGPPGDEILYPFREEHDLDLVGPFMPALRDMHFSLSPPVGTDRCLSIWYDVTDNVSPDIDCRVGMGHRQLARRGAKLVFECEPVFYLDQEMIQAWREAAKSHTGTESGLQMFTTDYRWQAY</sequence>
<accession>A0AAJ0GY93</accession>
<feature type="compositionally biased region" description="Acidic residues" evidence="1">
    <location>
        <begin position="329"/>
        <end position="338"/>
    </location>
</feature>
<protein>
    <recommendedName>
        <fullName evidence="4">F-box domain-containing protein</fullName>
    </recommendedName>
</protein>
<dbReference type="AlphaFoldDB" id="A0AAJ0GY93"/>
<comment type="caution">
    <text evidence="2">The sequence shown here is derived from an EMBL/GenBank/DDBJ whole genome shotgun (WGS) entry which is preliminary data.</text>
</comment>
<evidence type="ECO:0000313" key="2">
    <source>
        <dbReference type="EMBL" id="KAK3308381.1"/>
    </source>
</evidence>
<evidence type="ECO:0008006" key="4">
    <source>
        <dbReference type="Google" id="ProtNLM"/>
    </source>
</evidence>
<dbReference type="EMBL" id="JAUDZG010000002">
    <property type="protein sequence ID" value="KAK3308381.1"/>
    <property type="molecule type" value="Genomic_DNA"/>
</dbReference>
<proteinExistence type="predicted"/>